<evidence type="ECO:0000259" key="8">
    <source>
        <dbReference type="Pfam" id="PF01895"/>
    </source>
</evidence>
<dbReference type="OrthoDB" id="9814256at2"/>
<dbReference type="PANTHER" id="PTHR42930:SF3">
    <property type="entry name" value="PHOSPHATE-SPECIFIC TRANSPORT SYSTEM ACCESSORY PROTEIN PHOU"/>
    <property type="match status" value="1"/>
</dbReference>
<dbReference type="STRING" id="640938.TR210_320"/>
<dbReference type="EMBL" id="FJNB01000002">
    <property type="protein sequence ID" value="CZQ84080.1"/>
    <property type="molecule type" value="Genomic_DNA"/>
</dbReference>
<feature type="domain" description="PhoU" evidence="8">
    <location>
        <begin position="17"/>
        <end position="103"/>
    </location>
</feature>
<evidence type="ECO:0000256" key="2">
    <source>
        <dbReference type="ARBA" id="ARBA00008107"/>
    </source>
</evidence>
<dbReference type="Pfam" id="PF01895">
    <property type="entry name" value="PhoU"/>
    <property type="match status" value="2"/>
</dbReference>
<protein>
    <recommendedName>
        <fullName evidence="7">Phosphate-specific transport system accessory protein PhoU</fullName>
    </recommendedName>
</protein>
<dbReference type="PANTHER" id="PTHR42930">
    <property type="entry name" value="PHOSPHATE-SPECIFIC TRANSPORT SYSTEM ACCESSORY PROTEIN PHOU"/>
    <property type="match status" value="1"/>
</dbReference>
<dbReference type="Gene3D" id="1.20.58.220">
    <property type="entry name" value="Phosphate transport system protein phou homolog 2, domain 2"/>
    <property type="match status" value="1"/>
</dbReference>
<evidence type="ECO:0000256" key="1">
    <source>
        <dbReference type="ARBA" id="ARBA00004496"/>
    </source>
</evidence>
<dbReference type="RefSeq" id="WP_068620896.1">
    <property type="nucleotide sequence ID" value="NZ_FJNB01000002.1"/>
</dbReference>
<evidence type="ECO:0000313" key="9">
    <source>
        <dbReference type="EMBL" id="CZQ84080.1"/>
    </source>
</evidence>
<keyword evidence="4 7" id="KW-0813">Transport</keyword>
<evidence type="ECO:0000313" key="11">
    <source>
        <dbReference type="Proteomes" id="UP000076878"/>
    </source>
</evidence>
<dbReference type="AlphaFoldDB" id="A0A143YAE7"/>
<comment type="function">
    <text evidence="7">Plays a role in the regulation of phosphate uptake.</text>
</comment>
<dbReference type="Proteomes" id="UP000199280">
    <property type="component" value="Unassembled WGS sequence"/>
</dbReference>
<dbReference type="InterPro" id="IPR026022">
    <property type="entry name" value="PhoU_dom"/>
</dbReference>
<evidence type="ECO:0000256" key="4">
    <source>
        <dbReference type="ARBA" id="ARBA00022448"/>
    </source>
</evidence>
<evidence type="ECO:0000313" key="12">
    <source>
        <dbReference type="Proteomes" id="UP000199280"/>
    </source>
</evidence>
<dbReference type="EMBL" id="FNYT01000011">
    <property type="protein sequence ID" value="SEJ31779.1"/>
    <property type="molecule type" value="Genomic_DNA"/>
</dbReference>
<dbReference type="NCBIfam" id="TIGR02135">
    <property type="entry name" value="phoU_full"/>
    <property type="match status" value="1"/>
</dbReference>
<dbReference type="FunFam" id="1.20.58.220:FF:000004">
    <property type="entry name" value="Phosphate-specific transport system accessory protein PhoU"/>
    <property type="match status" value="1"/>
</dbReference>
<reference evidence="9 11" key="1">
    <citation type="submission" date="2016-02" db="EMBL/GenBank/DDBJ databases">
        <authorList>
            <person name="Wen L."/>
            <person name="He K."/>
            <person name="Yang H."/>
        </authorList>
    </citation>
    <scope>NUCLEOTIDE SEQUENCE [LARGE SCALE GENOMIC DNA]</scope>
    <source>
        <strain evidence="9">Trichococcus_R210</strain>
    </source>
</reference>
<evidence type="ECO:0000256" key="5">
    <source>
        <dbReference type="ARBA" id="ARBA00022490"/>
    </source>
</evidence>
<dbReference type="GO" id="GO:0005737">
    <property type="term" value="C:cytoplasm"/>
    <property type="evidence" value="ECO:0007669"/>
    <property type="project" value="UniProtKB-SubCell"/>
</dbReference>
<proteinExistence type="inferred from homology"/>
<dbReference type="Proteomes" id="UP000076878">
    <property type="component" value="Unassembled WGS sequence"/>
</dbReference>
<reference evidence="10 12" key="2">
    <citation type="submission" date="2016-10" db="EMBL/GenBank/DDBJ databases">
        <authorList>
            <person name="Varghese N."/>
            <person name="Submissions S."/>
        </authorList>
    </citation>
    <scope>NUCLEOTIDE SEQUENCE [LARGE SCALE GENOMIC DNA]</scope>
    <source>
        <strain evidence="10 12">DSM 22150</strain>
    </source>
</reference>
<dbReference type="InterPro" id="IPR038078">
    <property type="entry name" value="PhoU-like_sf"/>
</dbReference>
<sequence length="224" mass="25520">MRKIFEEELQDLHVLFSEMGKMVNEAIYISVKGFVNHDKELAAEVIAHDAAINQREAEIEKRCFELIALHQPVTGNLRRIVTIMKACADLERMADHAVSIAKSTIRVKGNKRNSDIETAIAEQSEKVKIMVEEVLTAYIKTDIEKAKEVALSDKLVDQDAERIYERAIEEMKLDPELVLGATDYIMVTGYLERIGDYVTNICEWIIYLGTGKIIELNTNNKFED</sequence>
<comment type="similarity">
    <text evidence="2 7">Belongs to the PhoU family.</text>
</comment>
<accession>A0A143YAE7</accession>
<dbReference type="GO" id="GO:0006817">
    <property type="term" value="P:phosphate ion transport"/>
    <property type="evidence" value="ECO:0007669"/>
    <property type="project" value="UniProtKB-KW"/>
</dbReference>
<dbReference type="SUPFAM" id="SSF109755">
    <property type="entry name" value="PhoU-like"/>
    <property type="match status" value="1"/>
</dbReference>
<evidence type="ECO:0000256" key="7">
    <source>
        <dbReference type="PIRNR" id="PIRNR003107"/>
    </source>
</evidence>
<dbReference type="PIRSF" id="PIRSF003107">
    <property type="entry name" value="PhoU"/>
    <property type="match status" value="1"/>
</dbReference>
<comment type="subunit">
    <text evidence="3 7">Homodimer.</text>
</comment>
<dbReference type="GO" id="GO:0030643">
    <property type="term" value="P:intracellular phosphate ion homeostasis"/>
    <property type="evidence" value="ECO:0007669"/>
    <property type="project" value="InterPro"/>
</dbReference>
<organism evidence="9 11">
    <name type="scientific">Trichococcus ilyis</name>
    <dbReference type="NCBI Taxonomy" id="640938"/>
    <lineage>
        <taxon>Bacteria</taxon>
        <taxon>Bacillati</taxon>
        <taxon>Bacillota</taxon>
        <taxon>Bacilli</taxon>
        <taxon>Lactobacillales</taxon>
        <taxon>Carnobacteriaceae</taxon>
        <taxon>Trichococcus</taxon>
    </lineage>
</organism>
<evidence type="ECO:0000256" key="3">
    <source>
        <dbReference type="ARBA" id="ARBA00011738"/>
    </source>
</evidence>
<keyword evidence="5 7" id="KW-0963">Cytoplasm</keyword>
<keyword evidence="12" id="KW-1185">Reference proteome</keyword>
<evidence type="ECO:0000313" key="10">
    <source>
        <dbReference type="EMBL" id="SEJ31779.1"/>
    </source>
</evidence>
<name>A0A143YAE7_9LACT</name>
<comment type="subcellular location">
    <subcellularLocation>
        <location evidence="1 7">Cytoplasm</location>
    </subcellularLocation>
</comment>
<dbReference type="GO" id="GO:0045936">
    <property type="term" value="P:negative regulation of phosphate metabolic process"/>
    <property type="evidence" value="ECO:0007669"/>
    <property type="project" value="InterPro"/>
</dbReference>
<keyword evidence="6 7" id="KW-0592">Phosphate transport</keyword>
<evidence type="ECO:0000256" key="6">
    <source>
        <dbReference type="ARBA" id="ARBA00022592"/>
    </source>
</evidence>
<dbReference type="InterPro" id="IPR028366">
    <property type="entry name" value="PhoU"/>
</dbReference>
<feature type="domain" description="PhoU" evidence="8">
    <location>
        <begin position="121"/>
        <end position="205"/>
    </location>
</feature>
<gene>
    <name evidence="10" type="ORF">SAMN05216375_11134</name>
    <name evidence="9" type="ORF">TR210_320</name>
</gene>